<evidence type="ECO:0000313" key="2">
    <source>
        <dbReference type="EMBL" id="NGP77073.1"/>
    </source>
</evidence>
<sequence>MSEKKRMRDLKSALNDLIDQKLAEAVREKRSQYLEEVIELLQRLQTRLQVTDDQSKVLEVMTDTLQNIRGIIEEHKETTIADVYLTAVKKHTFELEKDISVSQSESRFKKLEQDAANVRFIKSLKRTARSLGSISRDFSNILRKLLNKPTRAYEPWRQQIPYQHVTEYHLYKADELLKRRVDGDYRHVTDIILELENYLAENYYESDISGGEPEVVPAPSFDERVNELLQGTKKYRNDLDRQVEEDFDTIRENLLHYLERVGTMERRSGFYQESRVEKRASRFRDVLDNALEEWNEANLQLLDKTETVKEFVGFQKELDEQGMDFIDSLATFFDSYLKKPIKSLQNDLQGIQSSIQTYRDKQNKEAALQLIDDSKKLMAKLVSETKDPLNELIEKTQLSNQANLFSERVLMKANSISEHVLFLYDLDTDNNPPDFNFRMITWRLLLVRSLKEHMLNRLQPSQQHYEDFMVQVAGDLAEVQEVIEVNFDSALELFENADGDNDPYSIVIEAVERTITKLDNTAETVQNKQEQLKLVVIDGCREFSNKMLNLVHNGDSKELQLLDAKYKVKQKAHGWQTKAGARWARIQDSFAVFRRFIGKKVKAYLSVARRFLGFEEQQAEQVLKTDVATYLSNTDEKIKELPYIYRRLFNFDMETDRRFYVTLNENFSYLQKAFESWENNYPSTFAVIGEKGSGKSTYLSYALDDFFKQREVKDIHLVGAISSEVEFIKLMERELDLENVDSIEGIIEAIRNEKKKKVIVLEALQNLYLRNINGYAALESLLYVISETKESIFWIVSSSLYAWNFMDKVVSISEYFSHMMRTDKLDARQIESVILSRHRSSGYELYFEPGELQSKSRAYRKIMDQEEEARKYLKDAYFEDLTNLSEGNASIAMIFWIRSIRDFDETHFYIKPLEVTSVEMIQDLRPDVLFTLASIILHDTLTPSELSKVLLFTEQESRLMLVRLKTRGLLRQDGDRYFVNQLMYRQIVRVLKERNIIHLV</sequence>
<name>A0A6M1TA05_9BACT</name>
<evidence type="ECO:0000313" key="3">
    <source>
        <dbReference type="Proteomes" id="UP000473278"/>
    </source>
</evidence>
<keyword evidence="3" id="KW-1185">Reference proteome</keyword>
<reference evidence="2 3" key="1">
    <citation type="submission" date="2020-02" db="EMBL/GenBank/DDBJ databases">
        <title>Balneolaceae bacterium YR4-1, complete genome.</title>
        <authorList>
            <person name="Li Y."/>
            <person name="Wu S."/>
        </authorList>
    </citation>
    <scope>NUCLEOTIDE SEQUENCE [LARGE SCALE GENOMIC DNA]</scope>
    <source>
        <strain evidence="2 3">YR4-1</strain>
    </source>
</reference>
<proteinExistence type="predicted"/>
<accession>A0A6M1TA05</accession>
<dbReference type="SUPFAM" id="SSF52540">
    <property type="entry name" value="P-loop containing nucleoside triphosphate hydrolases"/>
    <property type="match status" value="1"/>
</dbReference>
<dbReference type="Proteomes" id="UP000473278">
    <property type="component" value="Unassembled WGS sequence"/>
</dbReference>
<keyword evidence="1" id="KW-0175">Coiled coil</keyword>
<evidence type="ECO:0000256" key="1">
    <source>
        <dbReference type="SAM" id="Coils"/>
    </source>
</evidence>
<protein>
    <submittedName>
        <fullName evidence="2">Uncharacterized protein</fullName>
    </submittedName>
</protein>
<organism evidence="2 3">
    <name type="scientific">Halalkalibaculum roseum</name>
    <dbReference type="NCBI Taxonomy" id="2709311"/>
    <lineage>
        <taxon>Bacteria</taxon>
        <taxon>Pseudomonadati</taxon>
        <taxon>Balneolota</taxon>
        <taxon>Balneolia</taxon>
        <taxon>Balneolales</taxon>
        <taxon>Balneolaceae</taxon>
        <taxon>Halalkalibaculum</taxon>
    </lineage>
</organism>
<gene>
    <name evidence="2" type="ORF">G3570_10545</name>
</gene>
<dbReference type="RefSeq" id="WP_165142082.1">
    <property type="nucleotide sequence ID" value="NZ_JAALLT010000003.1"/>
</dbReference>
<dbReference type="Gene3D" id="3.40.50.300">
    <property type="entry name" value="P-loop containing nucleotide triphosphate hydrolases"/>
    <property type="match status" value="1"/>
</dbReference>
<dbReference type="AlphaFoldDB" id="A0A6M1TA05"/>
<dbReference type="EMBL" id="JAALLT010000003">
    <property type="protein sequence ID" value="NGP77073.1"/>
    <property type="molecule type" value="Genomic_DNA"/>
</dbReference>
<dbReference type="InterPro" id="IPR027417">
    <property type="entry name" value="P-loop_NTPase"/>
</dbReference>
<comment type="caution">
    <text evidence="2">The sequence shown here is derived from an EMBL/GenBank/DDBJ whole genome shotgun (WGS) entry which is preliminary data.</text>
</comment>
<feature type="coiled-coil region" evidence="1">
    <location>
        <begin position="23"/>
        <end position="54"/>
    </location>
</feature>